<keyword evidence="2" id="KW-0489">Methyltransferase</keyword>
<name>A0ABW5X746_9FLAO</name>
<comment type="caution">
    <text evidence="2">The sequence shown here is derived from an EMBL/GenBank/DDBJ whole genome shotgun (WGS) entry which is preliminary data.</text>
</comment>
<evidence type="ECO:0000313" key="3">
    <source>
        <dbReference type="Proteomes" id="UP001597438"/>
    </source>
</evidence>
<dbReference type="NCBIfam" id="TIGR01444">
    <property type="entry name" value="fkbM_fam"/>
    <property type="match status" value="1"/>
</dbReference>
<gene>
    <name evidence="2" type="ORF">ACFSYS_13110</name>
</gene>
<dbReference type="RefSeq" id="WP_251739139.1">
    <property type="nucleotide sequence ID" value="NZ_JBHUOJ010000032.1"/>
</dbReference>
<feature type="domain" description="Methyltransferase FkbM" evidence="1">
    <location>
        <begin position="63"/>
        <end position="218"/>
    </location>
</feature>
<sequence length="294" mass="33917">MKLSKYIFKTKKINIDSIYQIGSYELRLPHNHPLPGFQKNHRLYDRFLPILVKYLNPEGIIVDVGANIGDTTIAILQNCKNSIFAIEPSAIFFPYLEKNVNKLPLSEKKRISCFKKFIGTGNIKGEFSHGNGTARIKEKINSSSINFTSLAEIVNNQSSIELIKVDTDGYDYDVLISSEEILKQSEPIIFWENQMFEDFQAKGFAELYDRLWDIGYKYIFIFDNFGNLLLELSDFETLKKINSYVSTMDMGDSTRTFFYTDILATTEKNFSKTQLAITNFKKDWINKTSKNSKN</sequence>
<proteinExistence type="predicted"/>
<dbReference type="PANTHER" id="PTHR34203">
    <property type="entry name" value="METHYLTRANSFERASE, FKBM FAMILY PROTEIN"/>
    <property type="match status" value="1"/>
</dbReference>
<dbReference type="PANTHER" id="PTHR34203:SF15">
    <property type="entry name" value="SLL1173 PROTEIN"/>
    <property type="match status" value="1"/>
</dbReference>
<reference evidence="3" key="1">
    <citation type="journal article" date="2019" name="Int. J. Syst. Evol. Microbiol.">
        <title>The Global Catalogue of Microorganisms (GCM) 10K type strain sequencing project: providing services to taxonomists for standard genome sequencing and annotation.</title>
        <authorList>
            <consortium name="The Broad Institute Genomics Platform"/>
            <consortium name="The Broad Institute Genome Sequencing Center for Infectious Disease"/>
            <person name="Wu L."/>
            <person name="Ma J."/>
        </authorList>
    </citation>
    <scope>NUCLEOTIDE SEQUENCE [LARGE SCALE GENOMIC DNA]</scope>
    <source>
        <strain evidence="3">KCTC 52925</strain>
    </source>
</reference>
<evidence type="ECO:0000313" key="2">
    <source>
        <dbReference type="EMBL" id="MFD2834229.1"/>
    </source>
</evidence>
<organism evidence="2 3">
    <name type="scientific">Christiangramia antarctica</name>
    <dbReference type="NCBI Taxonomy" id="2058158"/>
    <lineage>
        <taxon>Bacteria</taxon>
        <taxon>Pseudomonadati</taxon>
        <taxon>Bacteroidota</taxon>
        <taxon>Flavobacteriia</taxon>
        <taxon>Flavobacteriales</taxon>
        <taxon>Flavobacteriaceae</taxon>
        <taxon>Christiangramia</taxon>
    </lineage>
</organism>
<dbReference type="SUPFAM" id="SSF53335">
    <property type="entry name" value="S-adenosyl-L-methionine-dependent methyltransferases"/>
    <property type="match status" value="1"/>
</dbReference>
<dbReference type="Gene3D" id="3.40.50.150">
    <property type="entry name" value="Vaccinia Virus protein VP39"/>
    <property type="match status" value="1"/>
</dbReference>
<evidence type="ECO:0000259" key="1">
    <source>
        <dbReference type="Pfam" id="PF05050"/>
    </source>
</evidence>
<dbReference type="EMBL" id="JBHUOJ010000032">
    <property type="protein sequence ID" value="MFD2834229.1"/>
    <property type="molecule type" value="Genomic_DNA"/>
</dbReference>
<dbReference type="Proteomes" id="UP001597438">
    <property type="component" value="Unassembled WGS sequence"/>
</dbReference>
<keyword evidence="2" id="KW-0808">Transferase</keyword>
<dbReference type="InterPro" id="IPR029063">
    <property type="entry name" value="SAM-dependent_MTases_sf"/>
</dbReference>
<dbReference type="Pfam" id="PF05050">
    <property type="entry name" value="Methyltransf_21"/>
    <property type="match status" value="1"/>
</dbReference>
<keyword evidence="3" id="KW-1185">Reference proteome</keyword>
<dbReference type="GO" id="GO:0008168">
    <property type="term" value="F:methyltransferase activity"/>
    <property type="evidence" value="ECO:0007669"/>
    <property type="project" value="UniProtKB-KW"/>
</dbReference>
<dbReference type="GO" id="GO:0032259">
    <property type="term" value="P:methylation"/>
    <property type="evidence" value="ECO:0007669"/>
    <property type="project" value="UniProtKB-KW"/>
</dbReference>
<dbReference type="InterPro" id="IPR052514">
    <property type="entry name" value="SAM-dependent_MTase"/>
</dbReference>
<protein>
    <submittedName>
        <fullName evidence="2">FkbM family methyltransferase</fullName>
    </submittedName>
</protein>
<accession>A0ABW5X746</accession>
<dbReference type="InterPro" id="IPR006342">
    <property type="entry name" value="FkbM_mtfrase"/>
</dbReference>